<dbReference type="InterPro" id="IPR037590">
    <property type="entry name" value="WDR24"/>
</dbReference>
<evidence type="ECO:0000313" key="4">
    <source>
        <dbReference type="Proteomes" id="UP000192247"/>
    </source>
</evidence>
<dbReference type="GO" id="GO:1904263">
    <property type="term" value="P:positive regulation of TORC1 signaling"/>
    <property type="evidence" value="ECO:0007669"/>
    <property type="project" value="TreeGrafter"/>
</dbReference>
<evidence type="ECO:0000256" key="1">
    <source>
        <dbReference type="ARBA" id="ARBA00022574"/>
    </source>
</evidence>
<comment type="caution">
    <text evidence="3">The sequence shown here is derived from an EMBL/GenBank/DDBJ whole genome shotgun (WGS) entry which is preliminary data.</text>
</comment>
<protein>
    <submittedName>
        <fullName evidence="3">WD repeat-containing protein 24-like</fullName>
    </submittedName>
</protein>
<organism evidence="3 4">
    <name type="scientific">Tropilaelaps mercedesae</name>
    <dbReference type="NCBI Taxonomy" id="418985"/>
    <lineage>
        <taxon>Eukaryota</taxon>
        <taxon>Metazoa</taxon>
        <taxon>Ecdysozoa</taxon>
        <taxon>Arthropoda</taxon>
        <taxon>Chelicerata</taxon>
        <taxon>Arachnida</taxon>
        <taxon>Acari</taxon>
        <taxon>Parasitiformes</taxon>
        <taxon>Mesostigmata</taxon>
        <taxon>Gamasina</taxon>
        <taxon>Dermanyssoidea</taxon>
        <taxon>Laelapidae</taxon>
        <taxon>Tropilaelaps</taxon>
    </lineage>
</organism>
<dbReference type="GO" id="GO:0061700">
    <property type="term" value="C:GATOR2 complex"/>
    <property type="evidence" value="ECO:0007669"/>
    <property type="project" value="TreeGrafter"/>
</dbReference>
<dbReference type="Proteomes" id="UP000192247">
    <property type="component" value="Unassembled WGS sequence"/>
</dbReference>
<proteinExistence type="predicted"/>
<sequence>MPRSKCALDGPANALAVNSCRDSGLCAVAGRTVFKVFSVDDQDRIVEKMNLRVGKNINLNYSCSDVVWNPEVDSLLATAATNGAVVIWDLNKPSKCKQEFVLADHKRTVNRVVFQDGWNNEVFRSTPKGSGADVCHLVGECTRY</sequence>
<dbReference type="OrthoDB" id="60955at2759"/>
<dbReference type="GO" id="GO:0016239">
    <property type="term" value="P:positive regulation of macroautophagy"/>
    <property type="evidence" value="ECO:0007669"/>
    <property type="project" value="TreeGrafter"/>
</dbReference>
<dbReference type="STRING" id="418985.A0A1V9XK37"/>
<evidence type="ECO:0000313" key="3">
    <source>
        <dbReference type="EMBL" id="OQR73904.1"/>
    </source>
</evidence>
<name>A0A1V9XK37_9ACAR</name>
<dbReference type="GO" id="GO:0005829">
    <property type="term" value="C:cytosol"/>
    <property type="evidence" value="ECO:0007669"/>
    <property type="project" value="TreeGrafter"/>
</dbReference>
<evidence type="ECO:0000256" key="2">
    <source>
        <dbReference type="ARBA" id="ARBA00022737"/>
    </source>
</evidence>
<reference evidence="3 4" key="1">
    <citation type="journal article" date="2017" name="Gigascience">
        <title>Draft genome of the honey bee ectoparasitic mite, Tropilaelaps mercedesae, is shaped by the parasitic life history.</title>
        <authorList>
            <person name="Dong X."/>
            <person name="Armstrong S.D."/>
            <person name="Xia D."/>
            <person name="Makepeace B.L."/>
            <person name="Darby A.C."/>
            <person name="Kadowaki T."/>
        </authorList>
    </citation>
    <scope>NUCLEOTIDE SEQUENCE [LARGE SCALE GENOMIC DNA]</scope>
    <source>
        <strain evidence="3">Wuxi-XJTLU</strain>
    </source>
</reference>
<dbReference type="AlphaFoldDB" id="A0A1V9XK37"/>
<accession>A0A1V9XK37</accession>
<keyword evidence="1" id="KW-0853">WD repeat</keyword>
<keyword evidence="2" id="KW-0677">Repeat</keyword>
<gene>
    <name evidence="3" type="ORF">BIW11_03495</name>
</gene>
<dbReference type="InterPro" id="IPR015943">
    <property type="entry name" value="WD40/YVTN_repeat-like_dom_sf"/>
</dbReference>
<dbReference type="InParanoid" id="A0A1V9XK37"/>
<dbReference type="PANTHER" id="PTHR46200">
    <property type="entry name" value="GATOR COMPLEX PROTEIN WDR24"/>
    <property type="match status" value="1"/>
</dbReference>
<dbReference type="EMBL" id="MNPL01009053">
    <property type="protein sequence ID" value="OQR73904.1"/>
    <property type="molecule type" value="Genomic_DNA"/>
</dbReference>
<dbReference type="Gene3D" id="2.130.10.10">
    <property type="entry name" value="YVTN repeat-like/Quinoprotein amine dehydrogenase"/>
    <property type="match status" value="1"/>
</dbReference>
<keyword evidence="4" id="KW-1185">Reference proteome</keyword>
<dbReference type="GO" id="GO:0005774">
    <property type="term" value="C:vacuolar membrane"/>
    <property type="evidence" value="ECO:0007669"/>
    <property type="project" value="TreeGrafter"/>
</dbReference>
<dbReference type="InterPro" id="IPR036322">
    <property type="entry name" value="WD40_repeat_dom_sf"/>
</dbReference>
<dbReference type="PANTHER" id="PTHR46200:SF1">
    <property type="entry name" value="GATOR COMPLEX PROTEIN WDR24"/>
    <property type="match status" value="1"/>
</dbReference>
<dbReference type="SUPFAM" id="SSF50978">
    <property type="entry name" value="WD40 repeat-like"/>
    <property type="match status" value="1"/>
</dbReference>
<dbReference type="GO" id="GO:0034198">
    <property type="term" value="P:cellular response to amino acid starvation"/>
    <property type="evidence" value="ECO:0007669"/>
    <property type="project" value="TreeGrafter"/>
</dbReference>